<feature type="domain" description="Ribbon-helix-helix protein CopG" evidence="1">
    <location>
        <begin position="11"/>
        <end position="50"/>
    </location>
</feature>
<reference evidence="2 3" key="1">
    <citation type="journal article" date="2010" name="PLoS ONE">
        <title>The glycobiome of the rumen bacterium Butyrivibrio proteoclasticus B316(T) highlights adaptation to a polysaccharide-rich environment.</title>
        <authorList>
            <person name="Kelly W.J."/>
            <person name="Leahy S.C."/>
            <person name="Altermann E."/>
            <person name="Yeoman C.J."/>
            <person name="Dunne J.C."/>
            <person name="Kong Z."/>
            <person name="Pacheco D.M."/>
            <person name="Li D."/>
            <person name="Noel S.J."/>
            <person name="Moon C.D."/>
            <person name="Cookson A.L."/>
            <person name="Attwood G.T."/>
        </authorList>
    </citation>
    <scope>NUCLEOTIDE SEQUENCE [LARGE SCALE GENOMIC DNA]</scope>
    <source>
        <strain evidence="3">ATCC 51982 / DSM 14932 / B316</strain>
        <plasmid evidence="3">Plasmid pCY360</plasmid>
    </source>
</reference>
<proteinExistence type="predicted"/>
<dbReference type="InterPro" id="IPR002145">
    <property type="entry name" value="CopG"/>
</dbReference>
<dbReference type="HOGENOM" id="CLU_3005444_0_0_9"/>
<dbReference type="AlphaFoldDB" id="E0S4B9"/>
<evidence type="ECO:0000313" key="3">
    <source>
        <dbReference type="Proteomes" id="UP000001299"/>
    </source>
</evidence>
<evidence type="ECO:0000313" key="2">
    <source>
        <dbReference type="EMBL" id="ADL36251.1"/>
    </source>
</evidence>
<sequence>MSRPKTKDSENLSCRLDKKAMEQLNELCDRIGLTKTKAVEKAIAKFYAEYMETGRV</sequence>
<evidence type="ECO:0000259" key="1">
    <source>
        <dbReference type="Pfam" id="PF01402"/>
    </source>
</evidence>
<keyword evidence="2" id="KW-0614">Plasmid</keyword>
<accession>E0S4B9</accession>
<geneLocation type="plasmid" evidence="2 3">
    <name>pCY360</name>
</geneLocation>
<protein>
    <submittedName>
        <fullName evidence="2">Ribbon-helix-helix protein copG family</fullName>
    </submittedName>
</protein>
<organism evidence="2 3">
    <name type="scientific">Butyrivibrio proteoclasticus (strain ATCC 51982 / DSM 14932 / B316)</name>
    <name type="common">Clostridium proteoclasticum</name>
    <dbReference type="NCBI Taxonomy" id="515622"/>
    <lineage>
        <taxon>Bacteria</taxon>
        <taxon>Bacillati</taxon>
        <taxon>Bacillota</taxon>
        <taxon>Clostridia</taxon>
        <taxon>Lachnospirales</taxon>
        <taxon>Lachnospiraceae</taxon>
        <taxon>Butyrivibrio</taxon>
    </lineage>
</organism>
<dbReference type="Proteomes" id="UP000001299">
    <property type="component" value="Plasmid pCY360"/>
</dbReference>
<dbReference type="GO" id="GO:0006355">
    <property type="term" value="P:regulation of DNA-templated transcription"/>
    <property type="evidence" value="ECO:0007669"/>
    <property type="project" value="InterPro"/>
</dbReference>
<dbReference type="EMBL" id="CP001812">
    <property type="protein sequence ID" value="ADL36251.1"/>
    <property type="molecule type" value="Genomic_DNA"/>
</dbReference>
<dbReference type="KEGG" id="bpb:bpr_II314"/>
<dbReference type="RefSeq" id="WP_013282900.1">
    <property type="nucleotide sequence ID" value="NC_014389.1"/>
</dbReference>
<keyword evidence="3" id="KW-1185">Reference proteome</keyword>
<name>E0S4B9_BUTPB</name>
<gene>
    <name evidence="2" type="ordered locus">bpr_II314</name>
</gene>
<dbReference type="Pfam" id="PF01402">
    <property type="entry name" value="RHH_1"/>
    <property type="match status" value="1"/>
</dbReference>